<evidence type="ECO:0000313" key="3">
    <source>
        <dbReference type="Proteomes" id="UP001604277"/>
    </source>
</evidence>
<protein>
    <submittedName>
        <fullName evidence="2">Uncharacterized protein</fullName>
    </submittedName>
</protein>
<name>A0ABD1QEN2_9LAMI</name>
<feature type="region of interest" description="Disordered" evidence="1">
    <location>
        <begin position="1"/>
        <end position="27"/>
    </location>
</feature>
<organism evidence="2 3">
    <name type="scientific">Forsythia ovata</name>
    <dbReference type="NCBI Taxonomy" id="205694"/>
    <lineage>
        <taxon>Eukaryota</taxon>
        <taxon>Viridiplantae</taxon>
        <taxon>Streptophyta</taxon>
        <taxon>Embryophyta</taxon>
        <taxon>Tracheophyta</taxon>
        <taxon>Spermatophyta</taxon>
        <taxon>Magnoliopsida</taxon>
        <taxon>eudicotyledons</taxon>
        <taxon>Gunneridae</taxon>
        <taxon>Pentapetalae</taxon>
        <taxon>asterids</taxon>
        <taxon>lamiids</taxon>
        <taxon>Lamiales</taxon>
        <taxon>Oleaceae</taxon>
        <taxon>Forsythieae</taxon>
        <taxon>Forsythia</taxon>
    </lineage>
</organism>
<dbReference type="EMBL" id="JBFOLJ010000015">
    <property type="protein sequence ID" value="KAL2473201.1"/>
    <property type="molecule type" value="Genomic_DNA"/>
</dbReference>
<accession>A0ABD1QEN2</accession>
<proteinExistence type="predicted"/>
<evidence type="ECO:0000256" key="1">
    <source>
        <dbReference type="SAM" id="MobiDB-lite"/>
    </source>
</evidence>
<reference evidence="3" key="1">
    <citation type="submission" date="2024-07" db="EMBL/GenBank/DDBJ databases">
        <title>Two chromosome-level genome assemblies of Korean endemic species Abeliophyllum distichum and Forsythia ovata (Oleaceae).</title>
        <authorList>
            <person name="Jang H."/>
        </authorList>
    </citation>
    <scope>NUCLEOTIDE SEQUENCE [LARGE SCALE GENOMIC DNA]</scope>
</reference>
<dbReference type="AlphaFoldDB" id="A0ABD1QEN2"/>
<evidence type="ECO:0000313" key="2">
    <source>
        <dbReference type="EMBL" id="KAL2473201.1"/>
    </source>
</evidence>
<comment type="caution">
    <text evidence="2">The sequence shown here is derived from an EMBL/GenBank/DDBJ whole genome shotgun (WGS) entry which is preliminary data.</text>
</comment>
<keyword evidence="3" id="KW-1185">Reference proteome</keyword>
<gene>
    <name evidence="2" type="ORF">Fot_48937</name>
</gene>
<sequence>MQRVSPKVTIQRLTHPPRSPLSTTAGSRVAKNLNCRNVRSHCLYTSSTQYGSRLVRGFQHEATLPSNRLRRQQANKEIIRRALTPPCHRPSWRWWNFRPTPSRLSKMSMV</sequence>
<dbReference type="Proteomes" id="UP001604277">
    <property type="component" value="Unassembled WGS sequence"/>
</dbReference>